<evidence type="ECO:0000256" key="3">
    <source>
        <dbReference type="ARBA" id="ARBA00022763"/>
    </source>
</evidence>
<comment type="similarity">
    <text evidence="10">Belongs to the RecC family.</text>
</comment>
<dbReference type="GO" id="GO:0003678">
    <property type="term" value="F:DNA helicase activity"/>
    <property type="evidence" value="ECO:0007669"/>
    <property type="project" value="UniProtKB-UniRule"/>
</dbReference>
<evidence type="ECO:0000259" key="11">
    <source>
        <dbReference type="Pfam" id="PF17946"/>
    </source>
</evidence>
<dbReference type="Gene3D" id="1.10.10.990">
    <property type="match status" value="1"/>
</dbReference>
<keyword evidence="13" id="KW-1185">Reference proteome</keyword>
<dbReference type="InterPro" id="IPR013986">
    <property type="entry name" value="DExx_box_DNA_helicase_dom_sf"/>
</dbReference>
<dbReference type="GO" id="GO:0000724">
    <property type="term" value="P:double-strand break repair via homologous recombination"/>
    <property type="evidence" value="ECO:0007669"/>
    <property type="project" value="UniProtKB-UniRule"/>
</dbReference>
<dbReference type="InterPro" id="IPR011335">
    <property type="entry name" value="Restrct_endonuc-II-like"/>
</dbReference>
<dbReference type="Gene3D" id="3.40.50.300">
    <property type="entry name" value="P-loop containing nucleotide triphosphate hydrolases"/>
    <property type="match status" value="2"/>
</dbReference>
<dbReference type="Pfam" id="PF04257">
    <property type="entry name" value="Exonuc_V_gamma"/>
    <property type="match status" value="1"/>
</dbReference>
<dbReference type="PIRSF" id="PIRSF000980">
    <property type="entry name" value="RecC"/>
    <property type="match status" value="1"/>
</dbReference>
<keyword evidence="9 10" id="KW-0234">DNA repair</keyword>
<dbReference type="NCBIfam" id="TIGR01450">
    <property type="entry name" value="recC"/>
    <property type="match status" value="1"/>
</dbReference>
<feature type="domain" description="RecC C-terminal" evidence="11">
    <location>
        <begin position="797"/>
        <end position="1016"/>
    </location>
</feature>
<dbReference type="HAMAP" id="MF_01486">
    <property type="entry name" value="RecC"/>
    <property type="match status" value="1"/>
</dbReference>
<dbReference type="SUPFAM" id="SSF52980">
    <property type="entry name" value="Restriction endonuclease-like"/>
    <property type="match status" value="1"/>
</dbReference>
<evidence type="ECO:0000256" key="5">
    <source>
        <dbReference type="ARBA" id="ARBA00022806"/>
    </source>
</evidence>
<evidence type="ECO:0000313" key="12">
    <source>
        <dbReference type="EMBL" id="RVU32257.1"/>
    </source>
</evidence>
<dbReference type="InterPro" id="IPR006697">
    <property type="entry name" value="RecC"/>
</dbReference>
<dbReference type="GO" id="GO:0008854">
    <property type="term" value="F:exodeoxyribonuclease V activity"/>
    <property type="evidence" value="ECO:0007669"/>
    <property type="project" value="InterPro"/>
</dbReference>
<keyword evidence="5 10" id="KW-0347">Helicase</keyword>
<keyword evidence="8 10" id="KW-0238">DNA-binding</keyword>
<accession>A0A437QCJ4</accession>
<keyword evidence="7 10" id="KW-0067">ATP-binding</keyword>
<keyword evidence="1 10" id="KW-0540">Nuclease</keyword>
<dbReference type="Pfam" id="PF17946">
    <property type="entry name" value="RecC_C"/>
    <property type="match status" value="1"/>
</dbReference>
<protein>
    <recommendedName>
        <fullName evidence="10">RecBCD enzyme subunit RecC</fullName>
    </recommendedName>
    <alternativeName>
        <fullName evidence="10">Exonuclease V subunit RecC</fullName>
        <shortName evidence="10">ExoV subunit RecC</shortName>
    </alternativeName>
    <alternativeName>
        <fullName evidence="10">Helicase/nuclease RecBCD subunit RecC</fullName>
    </alternativeName>
</protein>
<evidence type="ECO:0000256" key="10">
    <source>
        <dbReference type="HAMAP-Rule" id="MF_01486"/>
    </source>
</evidence>
<proteinExistence type="inferred from homology"/>
<dbReference type="Gene3D" id="3.40.50.10930">
    <property type="match status" value="1"/>
</dbReference>
<sequence length="1077" mass="122803">MLRIYYANSLETLRDVLVEMVHREPLSDPFASEQILVQSPGMAQWLKLELAERMGIAANIDFPLPASFLWQVFVDVLDEVPERSVYNKAAMTWVLMRQLPELLEQAHFAVLRRYCSEDSDPLRLYQLCACIADLFDQYLVYRPDWIAAWEAGENSPAANTEHAWQPILWRRIVADVTERGLPHWHRANMYETFFQALTKADRLNSLPSRVFVFGISALPENYVEALAGLGEKVDVHLMIANPCRHYWGDIVDPKYLARLNREWLTKHQGEAQSYHHVGHPILASMGKLGRDYLHIVQQLEKPEVGLFSEPCYDNLLHAVQSDILDLQDSAAADTTSAFRYRPDDKSIQLHATHSPLREIEVLQDQLLAMFAEDPALKPRDIIVMMPDVASYAPYIDAVFGNAEPEHFLPYSISDRSADQEIPLINSFLQLLNLQKSRFTAPQIIELLELPATQRAYGISPESFEDIRHWVAESGISWGLDADMRAEVCDISFAENSWAFGLDRLFGGYALGDVDLWQDTAPYAGVSGLSSVALGQLAAFISDLKHYRQVFTGERSLAQWISEILQLTQTAYQPDDHDHEALALINQALENLQTTFAEAAFEQPLAADILRAHLAESLSAQRASQRFLSGQINFCTLMPMRAIPFRVVCLVGMNDGAYPRSLPPLGFDLMANHPRKGDRSRRDDDRYLFLEALLSAKETLYLSYVGRSIADNTPRIPSVLVSELLEYCEQAYGIAEQGESLQALLQVDHPLTAYSERYFDGSDARLFSYNGRWLPTAQPLVADAKPISEPLGDEPIMLDIESVVRFFRSPAKYYFEQHLQVYFPEQEEALPEEEPFAVSNLALFALRERLLDDALKGEPAERISQQLRAEGILPVGPAGELVLTRELEQMAVLKDKMQAFLVGEPSKQAIDLRFECFGQKVQLQGWLRDIYATTRLEYRASKSRDHHRFGLWIRHLAMNAMGLERDSTYRGIDKCFAYQPVPPSEAHQTLAQLIEFMLRYRGKATSWQPKAAWPLLTGYQHDPEEARKRGEKAFLEAQEYDPYLTRLAYRWEVIEPLMIEQTEALFGSLLRYRKEDEK</sequence>
<dbReference type="GO" id="GO:0005524">
    <property type="term" value="F:ATP binding"/>
    <property type="evidence" value="ECO:0007669"/>
    <property type="project" value="UniProtKB-UniRule"/>
</dbReference>
<evidence type="ECO:0000256" key="1">
    <source>
        <dbReference type="ARBA" id="ARBA00022722"/>
    </source>
</evidence>
<dbReference type="PANTHER" id="PTHR30591">
    <property type="entry name" value="RECBCD ENZYME SUBUNIT RECC"/>
    <property type="match status" value="1"/>
</dbReference>
<evidence type="ECO:0000256" key="2">
    <source>
        <dbReference type="ARBA" id="ARBA00022741"/>
    </source>
</evidence>
<dbReference type="GO" id="GO:0009338">
    <property type="term" value="C:exodeoxyribonuclease V complex"/>
    <property type="evidence" value="ECO:0007669"/>
    <property type="project" value="InterPro"/>
</dbReference>
<organism evidence="12 13">
    <name type="scientific">Neptunomonas marina</name>
    <dbReference type="NCBI Taxonomy" id="1815562"/>
    <lineage>
        <taxon>Bacteria</taxon>
        <taxon>Pseudomonadati</taxon>
        <taxon>Pseudomonadota</taxon>
        <taxon>Gammaproteobacteria</taxon>
        <taxon>Oceanospirillales</taxon>
        <taxon>Oceanospirillaceae</taxon>
        <taxon>Neptunomonas</taxon>
    </lineage>
</organism>
<comment type="miscellaneous">
    <text evidence="10">In the RecBCD complex, RecB has a slow 3'-5' helicase, an exonuclease activity and loads RecA onto ssDNA, RecD has a fast 5'-3' helicase activity, while RecC stimulates the ATPase and processivity of the RecB helicase and contributes to recognition of the Chi site.</text>
</comment>
<dbReference type="PANTHER" id="PTHR30591:SF1">
    <property type="entry name" value="RECBCD ENZYME SUBUNIT RECC"/>
    <property type="match status" value="1"/>
</dbReference>
<keyword evidence="3 10" id="KW-0227">DNA damage</keyword>
<dbReference type="AlphaFoldDB" id="A0A437QCJ4"/>
<dbReference type="Proteomes" id="UP000282818">
    <property type="component" value="Unassembled WGS sequence"/>
</dbReference>
<dbReference type="SUPFAM" id="SSF52540">
    <property type="entry name" value="P-loop containing nucleoside triphosphate hydrolases"/>
    <property type="match status" value="2"/>
</dbReference>
<comment type="caution">
    <text evidence="12">The sequence shown here is derived from an EMBL/GenBank/DDBJ whole genome shotgun (WGS) entry which is preliminary data.</text>
</comment>
<evidence type="ECO:0000256" key="9">
    <source>
        <dbReference type="ARBA" id="ARBA00023204"/>
    </source>
</evidence>
<comment type="subunit">
    <text evidence="10">Heterotrimer of RecB, RecC and RecD. All subunits contribute to DNA-binding.</text>
</comment>
<evidence type="ECO:0000256" key="7">
    <source>
        <dbReference type="ARBA" id="ARBA00022840"/>
    </source>
</evidence>
<evidence type="ECO:0000256" key="6">
    <source>
        <dbReference type="ARBA" id="ARBA00022839"/>
    </source>
</evidence>
<dbReference type="RefSeq" id="WP_127692426.1">
    <property type="nucleotide sequence ID" value="NZ_SACQ01000001.1"/>
</dbReference>
<comment type="function">
    <text evidence="10">A helicase/nuclease that prepares dsDNA breaks (DSB) for recombinational DNA repair. Binds to DSBs and unwinds DNA via a highly rapid and processive ATP-dependent bidirectional helicase activity. Unwinds dsDNA until it encounters a Chi (crossover hotspot instigator) sequence from the 3' direction. Cuts ssDNA a few nucleotides 3' to the Chi site. The properties and activities of the enzyme are changed at Chi. The Chi-altered holoenzyme produces a long 3'-ssDNA overhang and facilitates RecA-binding to the ssDNA for homologous DNA recombination and repair. Holoenzyme degrades any linearized DNA that is unable to undergo homologous recombination. In the holoenzyme this subunit recognizes the wild-type Chi sequence, and when added to isolated RecB increases its ATP-dependent helicase processivity.</text>
</comment>
<keyword evidence="4 10" id="KW-0378">Hydrolase</keyword>
<keyword evidence="6 10" id="KW-0269">Exonuclease</keyword>
<evidence type="ECO:0000256" key="4">
    <source>
        <dbReference type="ARBA" id="ARBA00022801"/>
    </source>
</evidence>
<dbReference type="Gene3D" id="1.10.10.160">
    <property type="match status" value="1"/>
</dbReference>
<dbReference type="GO" id="GO:0003677">
    <property type="term" value="F:DNA binding"/>
    <property type="evidence" value="ECO:0007669"/>
    <property type="project" value="UniProtKB-UniRule"/>
</dbReference>
<gene>
    <name evidence="10 12" type="primary">recC</name>
    <name evidence="12" type="ORF">EOE65_00980</name>
</gene>
<keyword evidence="2 10" id="KW-0547">Nucleotide-binding</keyword>
<dbReference type="EMBL" id="SACQ01000001">
    <property type="protein sequence ID" value="RVU32257.1"/>
    <property type="molecule type" value="Genomic_DNA"/>
</dbReference>
<dbReference type="InterPro" id="IPR041500">
    <property type="entry name" value="RecC_C"/>
</dbReference>
<evidence type="ECO:0000256" key="8">
    <source>
        <dbReference type="ARBA" id="ARBA00023125"/>
    </source>
</evidence>
<reference evidence="12 13" key="1">
    <citation type="submission" date="2019-01" db="EMBL/GenBank/DDBJ databases">
        <authorList>
            <person name="Chen W.-M."/>
        </authorList>
    </citation>
    <scope>NUCLEOTIDE SEQUENCE [LARGE SCALE GENOMIC DNA]</scope>
    <source>
        <strain evidence="12 13">HPM-16</strain>
    </source>
</reference>
<name>A0A437QCJ4_9GAMM</name>
<evidence type="ECO:0000313" key="13">
    <source>
        <dbReference type="Proteomes" id="UP000282818"/>
    </source>
</evidence>
<dbReference type="InterPro" id="IPR027417">
    <property type="entry name" value="P-loop_NTPase"/>
</dbReference>